<dbReference type="Pfam" id="PF13520">
    <property type="entry name" value="AA_permease_2"/>
    <property type="match status" value="1"/>
</dbReference>
<keyword evidence="2" id="KW-0813">Transport</keyword>
<dbReference type="GO" id="GO:0022857">
    <property type="term" value="F:transmembrane transporter activity"/>
    <property type="evidence" value="ECO:0007669"/>
    <property type="project" value="InterPro"/>
</dbReference>
<dbReference type="EMBL" id="JANBVO010000019">
    <property type="protein sequence ID" value="KAJ9143518.1"/>
    <property type="molecule type" value="Genomic_DNA"/>
</dbReference>
<feature type="transmembrane region" description="Helical" evidence="7">
    <location>
        <begin position="185"/>
        <end position="206"/>
    </location>
</feature>
<feature type="transmembrane region" description="Helical" evidence="7">
    <location>
        <begin position="121"/>
        <end position="146"/>
    </location>
</feature>
<dbReference type="PIRSF" id="PIRSF006060">
    <property type="entry name" value="AA_transporter"/>
    <property type="match status" value="1"/>
</dbReference>
<feature type="compositionally biased region" description="Polar residues" evidence="6">
    <location>
        <begin position="1"/>
        <end position="14"/>
    </location>
</feature>
<dbReference type="InterPro" id="IPR002293">
    <property type="entry name" value="AA/rel_permease1"/>
</dbReference>
<dbReference type="GO" id="GO:0016020">
    <property type="term" value="C:membrane"/>
    <property type="evidence" value="ECO:0007669"/>
    <property type="project" value="UniProtKB-SubCell"/>
</dbReference>
<gene>
    <name evidence="8" type="ORF">NKR23_g6606</name>
</gene>
<feature type="transmembrane region" description="Helical" evidence="7">
    <location>
        <begin position="38"/>
        <end position="61"/>
    </location>
</feature>
<feature type="transmembrane region" description="Helical" evidence="7">
    <location>
        <begin position="226"/>
        <end position="247"/>
    </location>
</feature>
<comment type="subcellular location">
    <subcellularLocation>
        <location evidence="1">Membrane</location>
        <topology evidence="1">Multi-pass membrane protein</topology>
    </subcellularLocation>
</comment>
<dbReference type="PANTHER" id="PTHR45649:SF14">
    <property type="entry name" value="GABA PERMEASE"/>
    <property type="match status" value="1"/>
</dbReference>
<sequence>MESPTAAEQATPGSVSDKATEEQGIQGQMRKRFNFTSLYYLFVTGTAGWEAIIASLYQVLVAGGPTVLVWGFVISAVAACCIAFSLAEFASIWPTAAGQYHWAVALAPPKWKITVGWYSSWILLTMNLLSSISAIFAGAFSLQALIMISIDGYSAERWQTYLIFIAIISISLCVNVFIPRALHYLSLVGTAVHVLGFFTLIVTLLATTKEKNSAKVVFGTVTDYTGYNSAGVAFMVGMLPMASGFTTMDLPARYSEETAKPHTDVSRAMFWGVLTSSVIGLVLVLVIAFCMGDPSALLESEIASLSPLAEIVYASTGSLGAAIVFGSVIVVVAVLSAIDCMGSIARIIMAQARDQGLPFSQTLSKIHLRWNTPVNATILAASIQAAISAIYIGNSTAFYGILSGVITLQVMSFGLPIAFHLFRKKSLALKYGPWSLGRWGWLINAIGLLLYLFSFVAVSLPTSIPVTAQNMNYSAPIVGIVLLLATGLYLAWGRPTEAETVSDKKDIAS</sequence>
<comment type="caution">
    <text evidence="8">The sequence shown here is derived from an EMBL/GenBank/DDBJ whole genome shotgun (WGS) entry which is preliminary data.</text>
</comment>
<feature type="transmembrane region" description="Helical" evidence="7">
    <location>
        <begin position="374"/>
        <end position="392"/>
    </location>
</feature>
<reference evidence="8" key="1">
    <citation type="submission" date="2022-07" db="EMBL/GenBank/DDBJ databases">
        <title>Fungi with potential for degradation of polypropylene.</title>
        <authorList>
            <person name="Gostincar C."/>
        </authorList>
    </citation>
    <scope>NUCLEOTIDE SEQUENCE</scope>
    <source>
        <strain evidence="8">EXF-13308</strain>
    </source>
</reference>
<evidence type="ECO:0000313" key="9">
    <source>
        <dbReference type="Proteomes" id="UP001174694"/>
    </source>
</evidence>
<organism evidence="8 9">
    <name type="scientific">Pleurostoma richardsiae</name>
    <dbReference type="NCBI Taxonomy" id="41990"/>
    <lineage>
        <taxon>Eukaryota</taxon>
        <taxon>Fungi</taxon>
        <taxon>Dikarya</taxon>
        <taxon>Ascomycota</taxon>
        <taxon>Pezizomycotina</taxon>
        <taxon>Sordariomycetes</taxon>
        <taxon>Sordariomycetidae</taxon>
        <taxon>Calosphaeriales</taxon>
        <taxon>Pleurostomataceae</taxon>
        <taxon>Pleurostoma</taxon>
    </lineage>
</organism>
<name>A0AA38VP50_9PEZI</name>
<feature type="transmembrane region" description="Helical" evidence="7">
    <location>
        <begin position="439"/>
        <end position="461"/>
    </location>
</feature>
<feature type="transmembrane region" description="Helical" evidence="7">
    <location>
        <begin position="473"/>
        <end position="492"/>
    </location>
</feature>
<keyword evidence="4 7" id="KW-1133">Transmembrane helix</keyword>
<keyword evidence="5 7" id="KW-0472">Membrane</keyword>
<keyword evidence="3 7" id="KW-0812">Transmembrane</keyword>
<feature type="transmembrane region" description="Helical" evidence="7">
    <location>
        <begin position="311"/>
        <end position="338"/>
    </location>
</feature>
<dbReference type="PANTHER" id="PTHR45649">
    <property type="entry name" value="AMINO-ACID PERMEASE BAT1"/>
    <property type="match status" value="1"/>
</dbReference>
<accession>A0AA38VP50</accession>
<evidence type="ECO:0000256" key="1">
    <source>
        <dbReference type="ARBA" id="ARBA00004141"/>
    </source>
</evidence>
<feature type="transmembrane region" description="Helical" evidence="7">
    <location>
        <begin position="67"/>
        <end position="87"/>
    </location>
</feature>
<dbReference type="AlphaFoldDB" id="A0AA38VP50"/>
<keyword evidence="9" id="KW-1185">Reference proteome</keyword>
<protein>
    <submittedName>
        <fullName evidence="8">Amino acid/polyamine transporter I</fullName>
    </submittedName>
</protein>
<evidence type="ECO:0000256" key="5">
    <source>
        <dbReference type="ARBA" id="ARBA00023136"/>
    </source>
</evidence>
<evidence type="ECO:0000313" key="8">
    <source>
        <dbReference type="EMBL" id="KAJ9143518.1"/>
    </source>
</evidence>
<feature type="region of interest" description="Disordered" evidence="6">
    <location>
        <begin position="1"/>
        <end position="22"/>
    </location>
</feature>
<feature type="transmembrane region" description="Helical" evidence="7">
    <location>
        <begin position="398"/>
        <end position="419"/>
    </location>
</feature>
<dbReference type="Gene3D" id="1.20.1740.10">
    <property type="entry name" value="Amino acid/polyamine transporter I"/>
    <property type="match status" value="1"/>
</dbReference>
<feature type="transmembrane region" description="Helical" evidence="7">
    <location>
        <begin position="268"/>
        <end position="291"/>
    </location>
</feature>
<evidence type="ECO:0000256" key="6">
    <source>
        <dbReference type="SAM" id="MobiDB-lite"/>
    </source>
</evidence>
<dbReference type="Proteomes" id="UP001174694">
    <property type="component" value="Unassembled WGS sequence"/>
</dbReference>
<feature type="transmembrane region" description="Helical" evidence="7">
    <location>
        <begin position="158"/>
        <end position="178"/>
    </location>
</feature>
<evidence type="ECO:0000256" key="2">
    <source>
        <dbReference type="ARBA" id="ARBA00022448"/>
    </source>
</evidence>
<evidence type="ECO:0000256" key="4">
    <source>
        <dbReference type="ARBA" id="ARBA00022989"/>
    </source>
</evidence>
<evidence type="ECO:0000256" key="7">
    <source>
        <dbReference type="SAM" id="Phobius"/>
    </source>
</evidence>
<proteinExistence type="predicted"/>
<evidence type="ECO:0000256" key="3">
    <source>
        <dbReference type="ARBA" id="ARBA00022692"/>
    </source>
</evidence>